<dbReference type="AlphaFoldDB" id="A0A2W5BCP5"/>
<dbReference type="SUPFAM" id="SSF51445">
    <property type="entry name" value="(Trans)glycosidases"/>
    <property type="match status" value="1"/>
</dbReference>
<feature type="domain" description="Fibronectin type III-like" evidence="4">
    <location>
        <begin position="667"/>
        <end position="732"/>
    </location>
</feature>
<feature type="signal peptide" evidence="3">
    <location>
        <begin position="1"/>
        <end position="20"/>
    </location>
</feature>
<dbReference type="GO" id="GO:0004553">
    <property type="term" value="F:hydrolase activity, hydrolyzing O-glycosyl compounds"/>
    <property type="evidence" value="ECO:0007669"/>
    <property type="project" value="InterPro"/>
</dbReference>
<evidence type="ECO:0000313" key="6">
    <source>
        <dbReference type="Proteomes" id="UP000248614"/>
    </source>
</evidence>
<gene>
    <name evidence="5" type="ORF">DI632_05975</name>
</gene>
<dbReference type="Gene3D" id="3.40.50.1700">
    <property type="entry name" value="Glycoside hydrolase family 3 C-terminal domain"/>
    <property type="match status" value="1"/>
</dbReference>
<evidence type="ECO:0000313" key="5">
    <source>
        <dbReference type="EMBL" id="PZO78878.1"/>
    </source>
</evidence>
<dbReference type="EMBL" id="QFNF01000010">
    <property type="protein sequence ID" value="PZO78878.1"/>
    <property type="molecule type" value="Genomic_DNA"/>
</dbReference>
<dbReference type="InterPro" id="IPR017853">
    <property type="entry name" value="GH"/>
</dbReference>
<protein>
    <submittedName>
        <fullName evidence="5">Glycosyl hydrolase</fullName>
    </submittedName>
</protein>
<evidence type="ECO:0000256" key="2">
    <source>
        <dbReference type="ARBA" id="ARBA00022801"/>
    </source>
</evidence>
<evidence type="ECO:0000256" key="3">
    <source>
        <dbReference type="SAM" id="SignalP"/>
    </source>
</evidence>
<keyword evidence="2 5" id="KW-0378">Hydrolase</keyword>
<dbReference type="PANTHER" id="PTHR42715:SF10">
    <property type="entry name" value="BETA-GLUCOSIDASE"/>
    <property type="match status" value="1"/>
</dbReference>
<dbReference type="InterPro" id="IPR013783">
    <property type="entry name" value="Ig-like_fold"/>
</dbReference>
<dbReference type="InterPro" id="IPR002772">
    <property type="entry name" value="Glyco_hydro_3_C"/>
</dbReference>
<proteinExistence type="inferred from homology"/>
<dbReference type="Gene3D" id="2.60.40.10">
    <property type="entry name" value="Immunoglobulins"/>
    <property type="match status" value="1"/>
</dbReference>
<accession>A0A2W5BCP5</accession>
<reference evidence="5 6" key="1">
    <citation type="submission" date="2017-08" db="EMBL/GenBank/DDBJ databases">
        <title>Infants hospitalized years apart are colonized by the same room-sourced microbial strains.</title>
        <authorList>
            <person name="Brooks B."/>
            <person name="Olm M.R."/>
            <person name="Firek B.A."/>
            <person name="Baker R."/>
            <person name="Thomas B.C."/>
            <person name="Morowitz M.J."/>
            <person name="Banfield J.F."/>
        </authorList>
    </citation>
    <scope>NUCLEOTIDE SEQUENCE [LARGE SCALE GENOMIC DNA]</scope>
    <source>
        <strain evidence="5">S2_018_000_R3_110</strain>
    </source>
</reference>
<dbReference type="GO" id="GO:0005975">
    <property type="term" value="P:carbohydrate metabolic process"/>
    <property type="evidence" value="ECO:0007669"/>
    <property type="project" value="InterPro"/>
</dbReference>
<dbReference type="InterPro" id="IPR050288">
    <property type="entry name" value="Cellulose_deg_GH3"/>
</dbReference>
<dbReference type="Proteomes" id="UP000248614">
    <property type="component" value="Unassembled WGS sequence"/>
</dbReference>
<dbReference type="InterPro" id="IPR036962">
    <property type="entry name" value="Glyco_hydro_3_N_sf"/>
</dbReference>
<dbReference type="InterPro" id="IPR036881">
    <property type="entry name" value="Glyco_hydro_3_C_sf"/>
</dbReference>
<comment type="caution">
    <text evidence="5">The sequence shown here is derived from an EMBL/GenBank/DDBJ whole genome shotgun (WGS) entry which is preliminary data.</text>
</comment>
<evidence type="ECO:0000256" key="1">
    <source>
        <dbReference type="ARBA" id="ARBA00005336"/>
    </source>
</evidence>
<dbReference type="PRINTS" id="PR00133">
    <property type="entry name" value="GLHYDRLASE3"/>
</dbReference>
<dbReference type="InterPro" id="IPR001764">
    <property type="entry name" value="Glyco_hydro_3_N"/>
</dbReference>
<dbReference type="Pfam" id="PF14310">
    <property type="entry name" value="Fn3-like"/>
    <property type="match status" value="1"/>
</dbReference>
<name>A0A2W5BCP5_9SPHN</name>
<sequence>MMKVAMAIMATTAMPTQLWAQSANATAKPGKWTDASLPVEERATALVDAMTPAEQASLTQSTVGASLLDLGVALPSFIPESMRIPKPAGSIGTAGYVRAIPRVDFPALHLADASLGVADIGYLRPGQQSTALPSTLSLAATFDPAQARAAGDLIGREAFAKGINVMLAGGVNLAREPRNGRNFEYLGEDPLLGGRLVGEQIAGIQQHHVAATIKHFAVNPQESGRFVYDARLSDAALRESDLLAFEIGIKAGRPASVMCAYNKVNGAYACENPYLLRDVLKGDWNYPGWVMSDWGAVHSLKPSIDAGLDQQSPQDVNYFDGIENAVAAGELKAGQVREMALRIVRSMIAVGALDHRAVPGGTIDREAHSAKAQAMAEAGIVLLKNDGVLPLAKTARRIAVIGRTAAIGVPIGGGSSQVIPWGGVHRDAPDQASLTALLAPSYTRGAPLKALQAAMPGATVTFDDGSDPARAAAAAKAADIAIVYAVKPEVEGVDHADLSLPAGQDALIDAVAGANRRTVVVLETGNPVTMPWLGKVGAVMEAWFAGQRGGEAIAAILTGASAPQGRLPISFPAGTDQLPHKTVTGYDPAKQRPLGIGVTYDPFPIDYVEGSDIGYRWYEKTGAKPLFPFGYGLTYTSFAYTGLSKADGAALTVKARITNTGKREGTEVAQLYVAPPGRTHRLAGWAKVTLKPGETREVTIAADPWLLLSYDDGAKQWVRPAGDYRFFVGKSAGEPVLTGTATLTAATQARSR</sequence>
<evidence type="ECO:0000259" key="4">
    <source>
        <dbReference type="SMART" id="SM01217"/>
    </source>
</evidence>
<dbReference type="SUPFAM" id="SSF52279">
    <property type="entry name" value="Beta-D-glucan exohydrolase, C-terminal domain"/>
    <property type="match status" value="1"/>
</dbReference>
<comment type="similarity">
    <text evidence="1">Belongs to the glycosyl hydrolase 3 family.</text>
</comment>
<feature type="chain" id="PRO_5016024756" evidence="3">
    <location>
        <begin position="21"/>
        <end position="752"/>
    </location>
</feature>
<dbReference type="SMART" id="SM01217">
    <property type="entry name" value="Fn3_like"/>
    <property type="match status" value="1"/>
</dbReference>
<dbReference type="Pfam" id="PF00933">
    <property type="entry name" value="Glyco_hydro_3"/>
    <property type="match status" value="1"/>
</dbReference>
<dbReference type="InterPro" id="IPR026891">
    <property type="entry name" value="Fn3-like"/>
</dbReference>
<dbReference type="Pfam" id="PF01915">
    <property type="entry name" value="Glyco_hydro_3_C"/>
    <property type="match status" value="1"/>
</dbReference>
<dbReference type="PANTHER" id="PTHR42715">
    <property type="entry name" value="BETA-GLUCOSIDASE"/>
    <property type="match status" value="1"/>
</dbReference>
<organism evidence="5 6">
    <name type="scientific">Sphingomonas hengshuiensis</name>
    <dbReference type="NCBI Taxonomy" id="1609977"/>
    <lineage>
        <taxon>Bacteria</taxon>
        <taxon>Pseudomonadati</taxon>
        <taxon>Pseudomonadota</taxon>
        <taxon>Alphaproteobacteria</taxon>
        <taxon>Sphingomonadales</taxon>
        <taxon>Sphingomonadaceae</taxon>
        <taxon>Sphingomonas</taxon>
    </lineage>
</organism>
<keyword evidence="3" id="KW-0732">Signal</keyword>
<dbReference type="Gene3D" id="3.20.20.300">
    <property type="entry name" value="Glycoside hydrolase, family 3, N-terminal domain"/>
    <property type="match status" value="1"/>
</dbReference>